<dbReference type="PANTHER" id="PTHR23035">
    <property type="entry name" value="CILIA- AND FLAGELLA-ASSOCIATED PROTEIN 97-RELATED"/>
    <property type="match status" value="1"/>
</dbReference>
<evidence type="ECO:0000256" key="2">
    <source>
        <dbReference type="SAM" id="MobiDB-lite"/>
    </source>
</evidence>
<evidence type="ECO:0000256" key="1">
    <source>
        <dbReference type="ARBA" id="ARBA00008315"/>
    </source>
</evidence>
<dbReference type="EMBL" id="JABFTP020000021">
    <property type="protein sequence ID" value="KAL3268219.1"/>
    <property type="molecule type" value="Genomic_DNA"/>
</dbReference>
<dbReference type="InterPro" id="IPR038791">
    <property type="entry name" value="Cfap97/Hemingway"/>
</dbReference>
<keyword evidence="4" id="KW-1185">Reference proteome</keyword>
<gene>
    <name evidence="3" type="ORF">HHI36_007343</name>
</gene>
<comment type="caution">
    <text evidence="3">The sequence shown here is derived from an EMBL/GenBank/DDBJ whole genome shotgun (WGS) entry which is preliminary data.</text>
</comment>
<evidence type="ECO:0000313" key="4">
    <source>
        <dbReference type="Proteomes" id="UP001516400"/>
    </source>
</evidence>
<dbReference type="AlphaFoldDB" id="A0ABD2MPR0"/>
<organism evidence="3 4">
    <name type="scientific">Cryptolaemus montrouzieri</name>
    <dbReference type="NCBI Taxonomy" id="559131"/>
    <lineage>
        <taxon>Eukaryota</taxon>
        <taxon>Metazoa</taxon>
        <taxon>Ecdysozoa</taxon>
        <taxon>Arthropoda</taxon>
        <taxon>Hexapoda</taxon>
        <taxon>Insecta</taxon>
        <taxon>Pterygota</taxon>
        <taxon>Neoptera</taxon>
        <taxon>Endopterygota</taxon>
        <taxon>Coleoptera</taxon>
        <taxon>Polyphaga</taxon>
        <taxon>Cucujiformia</taxon>
        <taxon>Coccinelloidea</taxon>
        <taxon>Coccinellidae</taxon>
        <taxon>Scymninae</taxon>
        <taxon>Scymnini</taxon>
        <taxon>Cryptolaemus</taxon>
    </lineage>
</organism>
<accession>A0ABD2MPR0</accession>
<name>A0ABD2MPR0_9CUCU</name>
<protein>
    <submittedName>
        <fullName evidence="3">Uncharacterized protein</fullName>
    </submittedName>
</protein>
<proteinExistence type="inferred from homology"/>
<comment type="similarity">
    <text evidence="1">Belongs to the CFAP97 family.</text>
</comment>
<dbReference type="Proteomes" id="UP001516400">
    <property type="component" value="Unassembled WGS sequence"/>
</dbReference>
<feature type="region of interest" description="Disordered" evidence="2">
    <location>
        <begin position="32"/>
        <end position="51"/>
    </location>
</feature>
<sequence length="140" mass="16390">MAKSSEESNNDEDEQLYSFLKHMDKESYSSYELDNYSGDFDSPSENSSSYEAISKCPLYDNPGLNKTFNDTRLRDIERDNSILMTKILSKSRRPKQYKIYQQPQIKSSFDINRRKAQAKIEYENKILLKKIQGAKPVVRK</sequence>
<dbReference type="PANTHER" id="PTHR23035:SF2">
    <property type="entry name" value="KIAA1430 HOMOLOGUE"/>
    <property type="match status" value="1"/>
</dbReference>
<dbReference type="InterPro" id="IPR029488">
    <property type="entry name" value="Hmw/CFAP97"/>
</dbReference>
<evidence type="ECO:0000313" key="3">
    <source>
        <dbReference type="EMBL" id="KAL3268219.1"/>
    </source>
</evidence>
<reference evidence="3 4" key="1">
    <citation type="journal article" date="2021" name="BMC Biol.">
        <title>Horizontally acquired antibacterial genes associated with adaptive radiation of ladybird beetles.</title>
        <authorList>
            <person name="Li H.S."/>
            <person name="Tang X.F."/>
            <person name="Huang Y.H."/>
            <person name="Xu Z.Y."/>
            <person name="Chen M.L."/>
            <person name="Du X.Y."/>
            <person name="Qiu B.Y."/>
            <person name="Chen P.T."/>
            <person name="Zhang W."/>
            <person name="Slipinski A."/>
            <person name="Escalona H.E."/>
            <person name="Waterhouse R.M."/>
            <person name="Zwick A."/>
            <person name="Pang H."/>
        </authorList>
    </citation>
    <scope>NUCLEOTIDE SEQUENCE [LARGE SCALE GENOMIC DNA]</scope>
    <source>
        <strain evidence="3">SYSU2018</strain>
    </source>
</reference>
<dbReference type="Pfam" id="PF13879">
    <property type="entry name" value="Hmw_CFAP97"/>
    <property type="match status" value="1"/>
</dbReference>